<gene>
    <name evidence="2" type="ORF">METZ01_LOCUS275157</name>
</gene>
<evidence type="ECO:0000313" key="2">
    <source>
        <dbReference type="EMBL" id="SVC22303.1"/>
    </source>
</evidence>
<reference evidence="2" key="1">
    <citation type="submission" date="2018-05" db="EMBL/GenBank/DDBJ databases">
        <authorList>
            <person name="Lanie J.A."/>
            <person name="Ng W.-L."/>
            <person name="Kazmierczak K.M."/>
            <person name="Andrzejewski T.M."/>
            <person name="Davidsen T.M."/>
            <person name="Wayne K.J."/>
            <person name="Tettelin H."/>
            <person name="Glass J.I."/>
            <person name="Rusch D."/>
            <person name="Podicherti R."/>
            <person name="Tsui H.-C.T."/>
            <person name="Winkler M.E."/>
        </authorList>
    </citation>
    <scope>NUCLEOTIDE SEQUENCE</scope>
</reference>
<evidence type="ECO:0000259" key="1">
    <source>
        <dbReference type="SMART" id="SM00507"/>
    </source>
</evidence>
<accession>A0A382KFV1</accession>
<dbReference type="InterPro" id="IPR052892">
    <property type="entry name" value="NA-targeting_endonuclease"/>
</dbReference>
<dbReference type="InterPro" id="IPR003615">
    <property type="entry name" value="HNH_nuc"/>
</dbReference>
<dbReference type="SMART" id="SM00507">
    <property type="entry name" value="HNHc"/>
    <property type="match status" value="1"/>
</dbReference>
<dbReference type="InterPro" id="IPR029471">
    <property type="entry name" value="HNH_5"/>
</dbReference>
<dbReference type="EMBL" id="UINC01079875">
    <property type="protein sequence ID" value="SVC22303.1"/>
    <property type="molecule type" value="Genomic_DNA"/>
</dbReference>
<dbReference type="CDD" id="cd00085">
    <property type="entry name" value="HNHc"/>
    <property type="match status" value="1"/>
</dbReference>
<sequence>MSLKILRINNAGMPVRWLSWQDAVCLHARDMVSWPYGETVMQVRGGLSRLTRTQTVIPLSSVIACHGRVVASKGKEPPLSNRALFRRDQHLCLYCGKQFPGHLLSRDHVHPLSRGGQDSWMNVVTACKRCNARKGNSILAASSLQLLALPFIPNHAEYLALSHSGRIRGDQMLFLKNQFSAHSRMRDFELG</sequence>
<dbReference type="Gene3D" id="1.10.30.50">
    <property type="match status" value="1"/>
</dbReference>
<dbReference type="PANTHER" id="PTHR33877">
    <property type="entry name" value="SLL1193 PROTEIN"/>
    <property type="match status" value="1"/>
</dbReference>
<dbReference type="PANTHER" id="PTHR33877:SF2">
    <property type="entry name" value="OS07G0170200 PROTEIN"/>
    <property type="match status" value="1"/>
</dbReference>
<dbReference type="Pfam" id="PF14279">
    <property type="entry name" value="HNH_5"/>
    <property type="match status" value="1"/>
</dbReference>
<name>A0A382KFV1_9ZZZZ</name>
<proteinExistence type="predicted"/>
<feature type="domain" description="HNH nuclease" evidence="1">
    <location>
        <begin position="79"/>
        <end position="132"/>
    </location>
</feature>
<dbReference type="AlphaFoldDB" id="A0A382KFV1"/>
<organism evidence="2">
    <name type="scientific">marine metagenome</name>
    <dbReference type="NCBI Taxonomy" id="408172"/>
    <lineage>
        <taxon>unclassified sequences</taxon>
        <taxon>metagenomes</taxon>
        <taxon>ecological metagenomes</taxon>
    </lineage>
</organism>
<protein>
    <recommendedName>
        <fullName evidence="1">HNH nuclease domain-containing protein</fullName>
    </recommendedName>
</protein>